<feature type="compositionally biased region" description="Basic residues" evidence="7">
    <location>
        <begin position="277"/>
        <end position="286"/>
    </location>
</feature>
<dbReference type="GO" id="GO:0003723">
    <property type="term" value="F:RNA binding"/>
    <property type="evidence" value="ECO:0007669"/>
    <property type="project" value="UniProtKB-KW"/>
</dbReference>
<dbReference type="Gene3D" id="3.30.70.1560">
    <property type="entry name" value="Alpha-L RNA-binding motif"/>
    <property type="match status" value="1"/>
</dbReference>
<dbReference type="InterPro" id="IPR020103">
    <property type="entry name" value="PsdUridine_synth_cat_dom_sf"/>
</dbReference>
<comment type="catalytic activity">
    <reaction evidence="3">
        <text>uridine(35) in tRNA(Tyr) = pseudouridine(35) in tRNA(Tyr)</text>
        <dbReference type="Rhea" id="RHEA:60556"/>
        <dbReference type="Rhea" id="RHEA-COMP:15607"/>
        <dbReference type="Rhea" id="RHEA-COMP:15608"/>
        <dbReference type="ChEBI" id="CHEBI:65314"/>
        <dbReference type="ChEBI" id="CHEBI:65315"/>
    </reaction>
</comment>
<evidence type="ECO:0000256" key="1">
    <source>
        <dbReference type="ARBA" id="ARBA00008348"/>
    </source>
</evidence>
<dbReference type="Gene3D" id="3.30.70.580">
    <property type="entry name" value="Pseudouridine synthase I, catalytic domain, N-terminal subdomain"/>
    <property type="match status" value="1"/>
</dbReference>
<dbReference type="InterPro" id="IPR042092">
    <property type="entry name" value="PsdUridine_s_RsuA/RluB/E/F_cat"/>
</dbReference>
<evidence type="ECO:0000313" key="10">
    <source>
        <dbReference type="Proteomes" id="UP000184432"/>
    </source>
</evidence>
<dbReference type="SUPFAM" id="SSF55120">
    <property type="entry name" value="Pseudouridine synthase"/>
    <property type="match status" value="1"/>
</dbReference>
<dbReference type="InterPro" id="IPR020094">
    <property type="entry name" value="TruA/RsuA/RluB/E/F_N"/>
</dbReference>
<evidence type="ECO:0000256" key="2">
    <source>
        <dbReference type="ARBA" id="ARBA00023235"/>
    </source>
</evidence>
<feature type="compositionally biased region" description="Basic and acidic residues" evidence="7">
    <location>
        <begin position="233"/>
        <end position="263"/>
    </location>
</feature>
<organism evidence="9 10">
    <name type="scientific">Aquimarina spongiae</name>
    <dbReference type="NCBI Taxonomy" id="570521"/>
    <lineage>
        <taxon>Bacteria</taxon>
        <taxon>Pseudomonadati</taxon>
        <taxon>Bacteroidota</taxon>
        <taxon>Flavobacteriia</taxon>
        <taxon>Flavobacteriales</taxon>
        <taxon>Flavobacteriaceae</taxon>
        <taxon>Aquimarina</taxon>
    </lineage>
</organism>
<dbReference type="PROSITE" id="PS50889">
    <property type="entry name" value="S4"/>
    <property type="match status" value="1"/>
</dbReference>
<keyword evidence="5" id="KW-0694">RNA-binding</keyword>
<dbReference type="InterPro" id="IPR050343">
    <property type="entry name" value="RsuA_PseudoU_synthase"/>
</dbReference>
<feature type="domain" description="RNA-binding S4" evidence="8">
    <location>
        <begin position="7"/>
        <end position="70"/>
    </location>
</feature>
<evidence type="ECO:0000313" key="9">
    <source>
        <dbReference type="EMBL" id="SHJ58941.1"/>
    </source>
</evidence>
<dbReference type="InterPro" id="IPR006145">
    <property type="entry name" value="PsdUridine_synth_RsuA/RluA"/>
</dbReference>
<dbReference type="AlphaFoldDB" id="A0A1M6KJC4"/>
<comment type="catalytic activity">
    <reaction evidence="4">
        <text>uridine(2604) in 23S rRNA = pseudouridine(2604) in 23S rRNA</text>
        <dbReference type="Rhea" id="RHEA:38875"/>
        <dbReference type="Rhea" id="RHEA-COMP:10093"/>
        <dbReference type="Rhea" id="RHEA-COMP:10094"/>
        <dbReference type="ChEBI" id="CHEBI:65314"/>
        <dbReference type="ChEBI" id="CHEBI:65315"/>
        <dbReference type="EC" id="5.4.99.21"/>
    </reaction>
</comment>
<dbReference type="InterPro" id="IPR002942">
    <property type="entry name" value="S4_RNA-bd"/>
</dbReference>
<dbReference type="GO" id="GO:0000455">
    <property type="term" value="P:enzyme-directed rRNA pseudouridine synthesis"/>
    <property type="evidence" value="ECO:0007669"/>
    <property type="project" value="UniProtKB-ARBA"/>
</dbReference>
<evidence type="ECO:0000256" key="6">
    <source>
        <dbReference type="RuleBase" id="RU003887"/>
    </source>
</evidence>
<sequence>MENAKLTRLNKYLSEVGYCSRREADKLIEQGRVTINGKVPEMGTKVAVDDEVRVDGDLITEPKEKHVYLAFNKPVGIVCTTAQNEKDNIIDFINYPKRIFPIGRLDKPSEGLIFLTSDGNIVNKILRARNNHEKEYIVTVNKLINPQFIKRMGNGIPILDTVTRKCEVEQISKFTFRIVLTQGLNRQIRRMCEYLGYDVVSLKRIRIMNITLDVPVGKWRYFTEEELQHINKDVGDSSKTEEASKFEENKERSRPKRNMDRKNNASAPSKRNTSSDHRRKRRRNSR</sequence>
<dbReference type="RefSeq" id="WP_073320993.1">
    <property type="nucleotide sequence ID" value="NZ_FQYP01000011.1"/>
</dbReference>
<dbReference type="PANTHER" id="PTHR47683:SF2">
    <property type="entry name" value="RNA-BINDING S4 DOMAIN-CONTAINING PROTEIN"/>
    <property type="match status" value="1"/>
</dbReference>
<dbReference type="EC" id="5.4.99.-" evidence="6"/>
<dbReference type="InterPro" id="IPR018496">
    <property type="entry name" value="PsdUridine_synth_RsuA/RluB_CS"/>
</dbReference>
<dbReference type="PROSITE" id="PS01149">
    <property type="entry name" value="PSI_RSU"/>
    <property type="match status" value="1"/>
</dbReference>
<dbReference type="Pfam" id="PF00849">
    <property type="entry name" value="PseudoU_synth_2"/>
    <property type="match status" value="1"/>
</dbReference>
<dbReference type="Pfam" id="PF01479">
    <property type="entry name" value="S4"/>
    <property type="match status" value="1"/>
</dbReference>
<dbReference type="Proteomes" id="UP000184432">
    <property type="component" value="Unassembled WGS sequence"/>
</dbReference>
<dbReference type="CDD" id="cd00165">
    <property type="entry name" value="S4"/>
    <property type="match status" value="1"/>
</dbReference>
<dbReference type="NCBIfam" id="TIGR00093">
    <property type="entry name" value="pseudouridine synthase"/>
    <property type="match status" value="1"/>
</dbReference>
<evidence type="ECO:0000259" key="8">
    <source>
        <dbReference type="SMART" id="SM00363"/>
    </source>
</evidence>
<dbReference type="SMART" id="SM00363">
    <property type="entry name" value="S4"/>
    <property type="match status" value="1"/>
</dbReference>
<keyword evidence="2 6" id="KW-0413">Isomerase</keyword>
<evidence type="ECO:0000256" key="7">
    <source>
        <dbReference type="SAM" id="MobiDB-lite"/>
    </source>
</evidence>
<dbReference type="Gene3D" id="3.10.290.10">
    <property type="entry name" value="RNA-binding S4 domain"/>
    <property type="match status" value="1"/>
</dbReference>
<keyword evidence="10" id="KW-1185">Reference proteome</keyword>
<reference evidence="10" key="1">
    <citation type="submission" date="2016-11" db="EMBL/GenBank/DDBJ databases">
        <authorList>
            <person name="Varghese N."/>
            <person name="Submissions S."/>
        </authorList>
    </citation>
    <scope>NUCLEOTIDE SEQUENCE [LARGE SCALE GENOMIC DNA]</scope>
    <source>
        <strain evidence="10">DSM 22623</strain>
    </source>
</reference>
<protein>
    <recommendedName>
        <fullName evidence="6">Pseudouridine synthase</fullName>
        <ecNumber evidence="6">5.4.99.-</ecNumber>
    </recommendedName>
</protein>
<dbReference type="EMBL" id="FQYP01000011">
    <property type="protein sequence ID" value="SHJ58941.1"/>
    <property type="molecule type" value="Genomic_DNA"/>
</dbReference>
<dbReference type="InterPro" id="IPR036986">
    <property type="entry name" value="S4_RNA-bd_sf"/>
</dbReference>
<dbReference type="CDD" id="cd02554">
    <property type="entry name" value="PseudoU_synth_RluF"/>
    <property type="match status" value="1"/>
</dbReference>
<gene>
    <name evidence="9" type="ORF">SAMN04488508_11147</name>
</gene>
<name>A0A1M6KJC4_9FLAO</name>
<evidence type="ECO:0000256" key="3">
    <source>
        <dbReference type="ARBA" id="ARBA00036390"/>
    </source>
</evidence>
<dbReference type="FunFam" id="3.10.290.10:FF:000003">
    <property type="entry name" value="Pseudouridine synthase"/>
    <property type="match status" value="1"/>
</dbReference>
<evidence type="ECO:0000256" key="5">
    <source>
        <dbReference type="PROSITE-ProRule" id="PRU00182"/>
    </source>
</evidence>
<dbReference type="PANTHER" id="PTHR47683">
    <property type="entry name" value="PSEUDOURIDINE SYNTHASE FAMILY PROTEIN-RELATED"/>
    <property type="match status" value="1"/>
</dbReference>
<dbReference type="SUPFAM" id="SSF55174">
    <property type="entry name" value="Alpha-L RNA-binding motif"/>
    <property type="match status" value="1"/>
</dbReference>
<evidence type="ECO:0000256" key="4">
    <source>
        <dbReference type="ARBA" id="ARBA00036535"/>
    </source>
</evidence>
<proteinExistence type="inferred from homology"/>
<dbReference type="GO" id="GO:0160138">
    <property type="term" value="F:23S rRNA pseudouridine(2604) synthase activity"/>
    <property type="evidence" value="ECO:0007669"/>
    <property type="project" value="UniProtKB-EC"/>
</dbReference>
<feature type="region of interest" description="Disordered" evidence="7">
    <location>
        <begin position="233"/>
        <end position="286"/>
    </location>
</feature>
<dbReference type="InterPro" id="IPR000748">
    <property type="entry name" value="PsdUridine_synth_RsuA/RluB/E/F"/>
</dbReference>
<accession>A0A1M6KJC4</accession>
<dbReference type="OrthoDB" id="9807213at2"/>
<dbReference type="NCBIfam" id="NF007784">
    <property type="entry name" value="PRK10475.1"/>
    <property type="match status" value="1"/>
</dbReference>
<comment type="similarity">
    <text evidence="1 6">Belongs to the pseudouridine synthase RsuA family.</text>
</comment>
<dbReference type="STRING" id="570521.SAMN04488508_11147"/>
<dbReference type="FunFam" id="3.30.70.1560:FF:000002">
    <property type="entry name" value="Pseudouridine synthase"/>
    <property type="match status" value="1"/>
</dbReference>